<dbReference type="InterPro" id="IPR013216">
    <property type="entry name" value="Methyltransf_11"/>
</dbReference>
<proteinExistence type="predicted"/>
<dbReference type="Proteomes" id="UP000652307">
    <property type="component" value="Unassembled WGS sequence"/>
</dbReference>
<dbReference type="Gene3D" id="3.40.50.150">
    <property type="entry name" value="Vaccinia Virus protein VP39"/>
    <property type="match status" value="1"/>
</dbReference>
<dbReference type="InterPro" id="IPR029063">
    <property type="entry name" value="SAM-dependent_MTases_sf"/>
</dbReference>
<dbReference type="GO" id="GO:0032259">
    <property type="term" value="P:methylation"/>
    <property type="evidence" value="ECO:0007669"/>
    <property type="project" value="UniProtKB-KW"/>
</dbReference>
<dbReference type="Pfam" id="PF08241">
    <property type="entry name" value="Methyltransf_11"/>
    <property type="match status" value="1"/>
</dbReference>
<dbReference type="EMBL" id="DSFH01000035">
    <property type="protein sequence ID" value="HEW63810.1"/>
    <property type="molecule type" value="Genomic_DNA"/>
</dbReference>
<feature type="domain" description="Methyltransferase type 11" evidence="1">
    <location>
        <begin position="45"/>
        <end position="139"/>
    </location>
</feature>
<accession>A0A7C2ZDD4</accession>
<evidence type="ECO:0000313" key="3">
    <source>
        <dbReference type="EMBL" id="MBE9391031.1"/>
    </source>
</evidence>
<dbReference type="Proteomes" id="UP000886076">
    <property type="component" value="Unassembled WGS sequence"/>
</dbReference>
<evidence type="ECO:0000259" key="1">
    <source>
        <dbReference type="Pfam" id="PF08241"/>
    </source>
</evidence>
<dbReference type="CDD" id="cd02440">
    <property type="entry name" value="AdoMet_MTases"/>
    <property type="match status" value="1"/>
</dbReference>
<dbReference type="GO" id="GO:0008757">
    <property type="term" value="F:S-adenosylmethionine-dependent methyltransferase activity"/>
    <property type="evidence" value="ECO:0007669"/>
    <property type="project" value="InterPro"/>
</dbReference>
<keyword evidence="3" id="KW-0808">Transferase</keyword>
<protein>
    <submittedName>
        <fullName evidence="2">Class I SAM-dependent methyltransferase</fullName>
    </submittedName>
</protein>
<dbReference type="OMA" id="TTIPRNK"/>
<organism evidence="2">
    <name type="scientific">Fervidicoccus fontis</name>
    <dbReference type="NCBI Taxonomy" id="683846"/>
    <lineage>
        <taxon>Archaea</taxon>
        <taxon>Thermoproteota</taxon>
        <taxon>Thermoprotei</taxon>
        <taxon>Fervidicoccales</taxon>
        <taxon>Fervidicoccaceae</taxon>
        <taxon>Fervidicoccus</taxon>
    </lineage>
</organism>
<keyword evidence="2" id="KW-0489">Methyltransferase</keyword>
<dbReference type="SUPFAM" id="SSF53335">
    <property type="entry name" value="S-adenosyl-L-methionine-dependent methyltransferases"/>
    <property type="match status" value="1"/>
</dbReference>
<dbReference type="RefSeq" id="WP_014557430.1">
    <property type="nucleotide sequence ID" value="NZ_DSFH01000035.1"/>
</dbReference>
<reference evidence="3" key="2">
    <citation type="submission" date="2020-10" db="EMBL/GenBank/DDBJ databases">
        <title>Fervidococcus fontis strain 3639Fd - the first crenarchaeon capable of growth on lipids.</title>
        <authorList>
            <person name="Kochetkova T.V."/>
            <person name="Elcheninov A.G."/>
            <person name="Toschakov S.V."/>
            <person name="Kublanov I.V."/>
        </authorList>
    </citation>
    <scope>NUCLEOTIDE SEQUENCE</scope>
    <source>
        <strain evidence="3">3639Fd</strain>
    </source>
</reference>
<gene>
    <name evidence="2" type="ORF">ENO39_01955</name>
    <name evidence="3" type="ORF">IOK49_02925</name>
</gene>
<sequence length="187" mass="22208">MEEKISIMQKYNITYDTYEMLYKIEQEEKYKLIDKLIDQIRGKILDAGIGTGLFEEYLFRNGKMINFDLIVGIDISIKMLDELIKKRDFLKEKIELVNGDIAFAPFREKIFDYTFSFTSLFLNNDYENELNELERVTKKSIVLSILKKGLKEKMLEILQHHNATMITQNDKDAVYLIKLKNHYQNQL</sequence>
<name>A0A7C2ZDD4_9CREN</name>
<dbReference type="AlphaFoldDB" id="A0A7C2ZDD4"/>
<comment type="caution">
    <text evidence="2">The sequence shown here is derived from an EMBL/GenBank/DDBJ whole genome shotgun (WGS) entry which is preliminary data.</text>
</comment>
<dbReference type="GeneID" id="12449361"/>
<evidence type="ECO:0000313" key="2">
    <source>
        <dbReference type="EMBL" id="HEW63810.1"/>
    </source>
</evidence>
<dbReference type="EMBL" id="JADEZV010000001">
    <property type="protein sequence ID" value="MBE9391031.1"/>
    <property type="molecule type" value="Genomic_DNA"/>
</dbReference>
<reference evidence="2" key="1">
    <citation type="journal article" date="2020" name="mSystems">
        <title>Genome- and Community-Level Interaction Insights into Carbon Utilization and Element Cycling Functions of Hydrothermarchaeota in Hydrothermal Sediment.</title>
        <authorList>
            <person name="Zhou Z."/>
            <person name="Liu Y."/>
            <person name="Xu W."/>
            <person name="Pan J."/>
            <person name="Luo Z.H."/>
            <person name="Li M."/>
        </authorList>
    </citation>
    <scope>NUCLEOTIDE SEQUENCE [LARGE SCALE GENOMIC DNA]</scope>
    <source>
        <strain evidence="2">SpSt-1261</strain>
    </source>
</reference>